<protein>
    <recommendedName>
        <fullName evidence="3">MYND-type domain-containing protein</fullName>
    </recommendedName>
</protein>
<evidence type="ECO:0000313" key="2">
    <source>
        <dbReference type="Proteomes" id="UP000219338"/>
    </source>
</evidence>
<evidence type="ECO:0000313" key="1">
    <source>
        <dbReference type="EMBL" id="SJL17019.1"/>
    </source>
</evidence>
<evidence type="ECO:0008006" key="3">
    <source>
        <dbReference type="Google" id="ProtNLM"/>
    </source>
</evidence>
<dbReference type="Proteomes" id="UP000219338">
    <property type="component" value="Unassembled WGS sequence"/>
</dbReference>
<dbReference type="AlphaFoldDB" id="A0A284S7N2"/>
<sequence length="597" mass="69799">MNRRLRRRYPASTVAGRTATGLSEIKDLMDIILETPINIPRIISLVDIYLSQFSIPGTFDRVIHSSMLLKIHVCIRGIYRIVSQSPSFRTDSHVHHEVMTFWPRLAPWCMYIMHYMVVEYADFVNSVAPDHLDHFANTPTYAVQYMYEMISLDEVKRTLAISFPGLLINLTNAWVVAVEEHVPVCNFLYIAIRKWLQDDDQSTFGDISRTMNAIPMPRLMACLVRIISCVQERPVPLPWDVLRNNMVMFFLLCSENHQFRLNSLLKHSVPWICRLITYIRHYLDKYPEEMQRAAQHFTVSFAYLAPALEGAPEWIIQAVENRLIVSLAWYSKNGHRLSLPQDLNMLAVRRLFELLTTNTIWRSVLRPTFRSLRQVDFSFLDDDPGDRNTSFLVEKWRQLRSAVDVRWEFRCIFRREAYDVCMNTACHMHSPLDRNRRMLRCTGCGSEFCSTSCQKRSDSHKSFCVRQQERRKEGYPEDPKPREYHFLRCAVQYYYLTEEEHISAQEERFSQEHGSGTVGVICLNFTSFPVDISVGFFETYRDMTCESEAQWSAMWEEANEDRGLETSGQLLLTIIPCGRRPLTKLQWIEDASDIAVK</sequence>
<name>A0A284S7N2_ARMOS</name>
<proteinExistence type="predicted"/>
<dbReference type="OrthoDB" id="2819959at2759"/>
<keyword evidence="2" id="KW-1185">Reference proteome</keyword>
<dbReference type="OMA" id="MWEEANE"/>
<gene>
    <name evidence="1" type="ORF">ARMOST_20559</name>
</gene>
<organism evidence="1 2">
    <name type="scientific">Armillaria ostoyae</name>
    <name type="common">Armillaria root rot fungus</name>
    <dbReference type="NCBI Taxonomy" id="47428"/>
    <lineage>
        <taxon>Eukaryota</taxon>
        <taxon>Fungi</taxon>
        <taxon>Dikarya</taxon>
        <taxon>Basidiomycota</taxon>
        <taxon>Agaricomycotina</taxon>
        <taxon>Agaricomycetes</taxon>
        <taxon>Agaricomycetidae</taxon>
        <taxon>Agaricales</taxon>
        <taxon>Marasmiineae</taxon>
        <taxon>Physalacriaceae</taxon>
        <taxon>Armillaria</taxon>
    </lineage>
</organism>
<reference evidence="2" key="1">
    <citation type="journal article" date="2017" name="Nat. Ecol. Evol.">
        <title>Genome expansion and lineage-specific genetic innovations in the forest pathogenic fungi Armillaria.</title>
        <authorList>
            <person name="Sipos G."/>
            <person name="Prasanna A.N."/>
            <person name="Walter M.C."/>
            <person name="O'Connor E."/>
            <person name="Balint B."/>
            <person name="Krizsan K."/>
            <person name="Kiss B."/>
            <person name="Hess J."/>
            <person name="Varga T."/>
            <person name="Slot J."/>
            <person name="Riley R."/>
            <person name="Boka B."/>
            <person name="Rigling D."/>
            <person name="Barry K."/>
            <person name="Lee J."/>
            <person name="Mihaltcheva S."/>
            <person name="LaButti K."/>
            <person name="Lipzen A."/>
            <person name="Waldron R."/>
            <person name="Moloney N.M."/>
            <person name="Sperisen C."/>
            <person name="Kredics L."/>
            <person name="Vagvoelgyi C."/>
            <person name="Patrignani A."/>
            <person name="Fitzpatrick D."/>
            <person name="Nagy I."/>
            <person name="Doyle S."/>
            <person name="Anderson J.B."/>
            <person name="Grigoriev I.V."/>
            <person name="Gueldener U."/>
            <person name="Muensterkoetter M."/>
            <person name="Nagy L.G."/>
        </authorList>
    </citation>
    <scope>NUCLEOTIDE SEQUENCE [LARGE SCALE GENOMIC DNA]</scope>
    <source>
        <strain evidence="2">C18/9</strain>
    </source>
</reference>
<dbReference type="EMBL" id="FUEG01000040">
    <property type="protein sequence ID" value="SJL17019.1"/>
    <property type="molecule type" value="Genomic_DNA"/>
</dbReference>
<dbReference type="STRING" id="47428.A0A284S7N2"/>
<accession>A0A284S7N2</accession>